<accession>A0A8X8ZJQ8</accession>
<protein>
    <recommendedName>
        <fullName evidence="9">Glycerol-3-phosphate acyltransferase RAM2/GPAT1-8 HAD-like domain-containing protein</fullName>
    </recommendedName>
</protein>
<keyword evidence="3" id="KW-0808">Transferase</keyword>
<comment type="caution">
    <text evidence="10">The sequence shown here is derived from an EMBL/GenBank/DDBJ whole genome shotgun (WGS) entry which is preliminary data.</text>
</comment>
<dbReference type="GO" id="GO:0016791">
    <property type="term" value="F:phosphatase activity"/>
    <property type="evidence" value="ECO:0007669"/>
    <property type="project" value="TreeGrafter"/>
</dbReference>
<reference evidence="10" key="2">
    <citation type="submission" date="2020-08" db="EMBL/GenBank/DDBJ databases">
        <title>Plant Genome Project.</title>
        <authorList>
            <person name="Zhang R.-G."/>
        </authorList>
    </citation>
    <scope>NUCLEOTIDE SEQUENCE</scope>
    <source>
        <strain evidence="10">Huo1</strain>
        <tissue evidence="10">Leaf</tissue>
    </source>
</reference>
<dbReference type="AlphaFoldDB" id="A0A8X8ZJQ8"/>
<dbReference type="GO" id="GO:0090447">
    <property type="term" value="F:glycerol-3-phosphate 2-O-acyltransferase activity"/>
    <property type="evidence" value="ECO:0007669"/>
    <property type="project" value="TreeGrafter"/>
</dbReference>
<evidence type="ECO:0000256" key="6">
    <source>
        <dbReference type="ARBA" id="ARBA00023136"/>
    </source>
</evidence>
<sequence>MPRLFIVRAEVVERDGVSGVDVAVAIEAHGGVVGLAVNHRHESWLKESISNLEKALADERAASMEAQLKSLADMAKAEHELNELRERLSQASHRSWELQEQINRKPNCVILNQNQMDQLKPSPLNSRPLTPISFIERAATVYADCTSIVYGSTTYSSNRHSIAADLDGTLLISRSSFPYFMLVAIEVSSLLRSLILLLAFPLIVVSQ</sequence>
<keyword evidence="6" id="KW-0472">Membrane</keyword>
<dbReference type="GO" id="GO:0010143">
    <property type="term" value="P:cutin biosynthetic process"/>
    <property type="evidence" value="ECO:0007669"/>
    <property type="project" value="TreeGrafter"/>
</dbReference>
<keyword evidence="4" id="KW-0812">Transmembrane</keyword>
<comment type="similarity">
    <text evidence="2">Belongs to the GPAT/DAPAT family.</text>
</comment>
<name>A0A8X8ZJQ8_SALSN</name>
<keyword evidence="8" id="KW-0175">Coiled coil</keyword>
<gene>
    <name evidence="10" type="ORF">SASPL_130759</name>
</gene>
<proteinExistence type="inferred from homology"/>
<dbReference type="PANTHER" id="PTHR15486">
    <property type="entry name" value="ANCIENT UBIQUITOUS PROTEIN"/>
    <property type="match status" value="1"/>
</dbReference>
<evidence type="ECO:0000256" key="4">
    <source>
        <dbReference type="ARBA" id="ARBA00022692"/>
    </source>
</evidence>
<keyword evidence="7" id="KW-0012">Acyltransferase</keyword>
<evidence type="ECO:0000313" key="10">
    <source>
        <dbReference type="EMBL" id="KAG6407762.1"/>
    </source>
</evidence>
<dbReference type="EMBL" id="PNBA02000011">
    <property type="protein sequence ID" value="KAG6407762.1"/>
    <property type="molecule type" value="Genomic_DNA"/>
</dbReference>
<evidence type="ECO:0000256" key="8">
    <source>
        <dbReference type="SAM" id="Coils"/>
    </source>
</evidence>
<evidence type="ECO:0000256" key="1">
    <source>
        <dbReference type="ARBA" id="ARBA00004370"/>
    </source>
</evidence>
<evidence type="ECO:0000256" key="3">
    <source>
        <dbReference type="ARBA" id="ARBA00022679"/>
    </source>
</evidence>
<evidence type="ECO:0000256" key="7">
    <source>
        <dbReference type="ARBA" id="ARBA00023315"/>
    </source>
</evidence>
<reference evidence="10" key="1">
    <citation type="submission" date="2018-01" db="EMBL/GenBank/DDBJ databases">
        <authorList>
            <person name="Mao J.F."/>
        </authorList>
    </citation>
    <scope>NUCLEOTIDE SEQUENCE</scope>
    <source>
        <strain evidence="10">Huo1</strain>
        <tissue evidence="10">Leaf</tissue>
    </source>
</reference>
<evidence type="ECO:0000259" key="9">
    <source>
        <dbReference type="Pfam" id="PF23270"/>
    </source>
</evidence>
<evidence type="ECO:0000313" key="11">
    <source>
        <dbReference type="Proteomes" id="UP000298416"/>
    </source>
</evidence>
<dbReference type="InterPro" id="IPR056462">
    <property type="entry name" value="HAD_RAM2/GPAT1-8"/>
</dbReference>
<dbReference type="PANTHER" id="PTHR15486:SF70">
    <property type="entry name" value="GLYCEROL-3-PHOSPHATE ACYLTRANSFERASE 8-RELATED"/>
    <property type="match status" value="1"/>
</dbReference>
<evidence type="ECO:0000256" key="2">
    <source>
        <dbReference type="ARBA" id="ARBA00007937"/>
    </source>
</evidence>
<keyword evidence="5" id="KW-1133">Transmembrane helix</keyword>
<comment type="subcellular location">
    <subcellularLocation>
        <location evidence="1">Membrane</location>
    </subcellularLocation>
</comment>
<dbReference type="Pfam" id="PF23270">
    <property type="entry name" value="HAD_RAM2_N"/>
    <property type="match status" value="1"/>
</dbReference>
<dbReference type="Proteomes" id="UP000298416">
    <property type="component" value="Unassembled WGS sequence"/>
</dbReference>
<feature type="domain" description="Glycerol-3-phosphate acyltransferase RAM2/GPAT1-8 HAD-like" evidence="9">
    <location>
        <begin position="162"/>
        <end position="206"/>
    </location>
</feature>
<organism evidence="10">
    <name type="scientific">Salvia splendens</name>
    <name type="common">Scarlet sage</name>
    <dbReference type="NCBI Taxonomy" id="180675"/>
    <lineage>
        <taxon>Eukaryota</taxon>
        <taxon>Viridiplantae</taxon>
        <taxon>Streptophyta</taxon>
        <taxon>Embryophyta</taxon>
        <taxon>Tracheophyta</taxon>
        <taxon>Spermatophyta</taxon>
        <taxon>Magnoliopsida</taxon>
        <taxon>eudicotyledons</taxon>
        <taxon>Gunneridae</taxon>
        <taxon>Pentapetalae</taxon>
        <taxon>asterids</taxon>
        <taxon>lamiids</taxon>
        <taxon>Lamiales</taxon>
        <taxon>Lamiaceae</taxon>
        <taxon>Nepetoideae</taxon>
        <taxon>Mentheae</taxon>
        <taxon>Salviinae</taxon>
        <taxon>Salvia</taxon>
        <taxon>Salvia subgen. Calosphace</taxon>
        <taxon>core Calosphace</taxon>
    </lineage>
</organism>
<keyword evidence="11" id="KW-1185">Reference proteome</keyword>
<dbReference type="GO" id="GO:0016020">
    <property type="term" value="C:membrane"/>
    <property type="evidence" value="ECO:0007669"/>
    <property type="project" value="UniProtKB-SubCell"/>
</dbReference>
<evidence type="ECO:0000256" key="5">
    <source>
        <dbReference type="ARBA" id="ARBA00022989"/>
    </source>
</evidence>
<feature type="coiled-coil region" evidence="8">
    <location>
        <begin position="49"/>
        <end position="101"/>
    </location>
</feature>